<dbReference type="Proteomes" id="UP000003100">
    <property type="component" value="Unassembled WGS sequence"/>
</dbReference>
<feature type="transmembrane region" description="Helical" evidence="2">
    <location>
        <begin position="6"/>
        <end position="30"/>
    </location>
</feature>
<evidence type="ECO:0000313" key="5">
    <source>
        <dbReference type="Proteomes" id="UP000003100"/>
    </source>
</evidence>
<dbReference type="InterPro" id="IPR039561">
    <property type="entry name" value="Peptidase_M15C"/>
</dbReference>
<feature type="region of interest" description="Disordered" evidence="1">
    <location>
        <begin position="54"/>
        <end position="82"/>
    </location>
</feature>
<keyword evidence="2" id="KW-0812">Transmembrane</keyword>
<dbReference type="EMBL" id="ACBZ01000126">
    <property type="protein sequence ID" value="EEG48718.1"/>
    <property type="molecule type" value="Genomic_DNA"/>
</dbReference>
<evidence type="ECO:0000259" key="3">
    <source>
        <dbReference type="Pfam" id="PF13539"/>
    </source>
</evidence>
<comment type="caution">
    <text evidence="4">The sequence shown here is derived from an EMBL/GenBank/DDBJ whole genome shotgun (WGS) entry which is preliminary data.</text>
</comment>
<protein>
    <recommendedName>
        <fullName evidence="3">Peptidase M15C domain-containing protein</fullName>
    </recommendedName>
</protein>
<dbReference type="AlphaFoldDB" id="C0CNE7"/>
<proteinExistence type="predicted"/>
<keyword evidence="5" id="KW-1185">Reference proteome</keyword>
<keyword evidence="2" id="KW-0472">Membrane</keyword>
<sequence>MNQKKTNILAVLFLSVLVLILAGLLIFSGIKYHKMSDRLKASQEELEKVQQLAEQREEAASQEEDTTAETEEEQGILEDQQEEVSKEKKIYATVMDIPAGKKINQASVNMENLGQYFMSSEISDDVYERINGKSYRENPDIGIEDLRYLKVLHYNYDHQIQVGEMIVNVQLAEEVCNIFRELFENEYEIYSMYLVDNFWTGDGDSSDYASIDVNNTSCFNYREQTGGGALSNHAYGCAIDLNPMENPYVVYDGDTPVEWAHSNADPYIDRNSGAEHVITHDDVCYQIFAKYGYSWGGDWSNPKDFQHFEKRLYG</sequence>
<evidence type="ECO:0000313" key="4">
    <source>
        <dbReference type="EMBL" id="EEG48718.1"/>
    </source>
</evidence>
<feature type="compositionally biased region" description="Acidic residues" evidence="1">
    <location>
        <begin position="60"/>
        <end position="82"/>
    </location>
</feature>
<dbReference type="HOGENOM" id="CLU_066235_0_0_9"/>
<dbReference type="InterPro" id="IPR009045">
    <property type="entry name" value="Zn_M74/Hedgehog-like"/>
</dbReference>
<dbReference type="eggNOG" id="COG2843">
    <property type="taxonomic scope" value="Bacteria"/>
</dbReference>
<gene>
    <name evidence="4" type="ORF">RUMHYD_02386</name>
</gene>
<dbReference type="Gene3D" id="3.30.1380.10">
    <property type="match status" value="1"/>
</dbReference>
<reference evidence="4 5" key="1">
    <citation type="submission" date="2009-01" db="EMBL/GenBank/DDBJ databases">
        <authorList>
            <person name="Fulton L."/>
            <person name="Clifton S."/>
            <person name="Fulton B."/>
            <person name="Xu J."/>
            <person name="Minx P."/>
            <person name="Pepin K.H."/>
            <person name="Johnson M."/>
            <person name="Bhonagiri V."/>
            <person name="Nash W.E."/>
            <person name="Mardis E.R."/>
            <person name="Wilson R.K."/>
        </authorList>
    </citation>
    <scope>NUCLEOTIDE SEQUENCE [LARGE SCALE GENOMIC DNA]</scope>
    <source>
        <strain evidence="5">DSM 10507 / JCM 14656 / S5a33</strain>
    </source>
</reference>
<accession>C0CNE7</accession>
<dbReference type="SUPFAM" id="SSF55166">
    <property type="entry name" value="Hedgehog/DD-peptidase"/>
    <property type="match status" value="1"/>
</dbReference>
<evidence type="ECO:0000256" key="2">
    <source>
        <dbReference type="SAM" id="Phobius"/>
    </source>
</evidence>
<evidence type="ECO:0000256" key="1">
    <source>
        <dbReference type="SAM" id="MobiDB-lite"/>
    </source>
</evidence>
<keyword evidence="2" id="KW-1133">Transmembrane helix</keyword>
<dbReference type="PATRIC" id="fig|476272.21.peg.1821"/>
<dbReference type="RefSeq" id="WP_005949678.1">
    <property type="nucleotide sequence ID" value="NZ_CP136423.1"/>
</dbReference>
<name>C0CNE7_BLAHS</name>
<dbReference type="GeneID" id="86821105"/>
<feature type="domain" description="Peptidase M15C" evidence="3">
    <location>
        <begin position="226"/>
        <end position="310"/>
    </location>
</feature>
<organism evidence="4 5">
    <name type="scientific">Blautia hydrogenotrophica (strain DSM 10507 / JCM 14656 / S5a33)</name>
    <name type="common">Ruminococcus hydrogenotrophicus</name>
    <dbReference type="NCBI Taxonomy" id="476272"/>
    <lineage>
        <taxon>Bacteria</taxon>
        <taxon>Bacillati</taxon>
        <taxon>Bacillota</taxon>
        <taxon>Clostridia</taxon>
        <taxon>Lachnospirales</taxon>
        <taxon>Lachnospiraceae</taxon>
        <taxon>Blautia</taxon>
    </lineage>
</organism>
<reference evidence="4 5" key="2">
    <citation type="submission" date="2009-02" db="EMBL/GenBank/DDBJ databases">
        <title>Draft genome sequence of Blautia hydrogenotrophica DSM 10507 (Ruminococcus hydrogenotrophicus DSM 10507).</title>
        <authorList>
            <person name="Sudarsanam P."/>
            <person name="Ley R."/>
            <person name="Guruge J."/>
            <person name="Turnbaugh P.J."/>
            <person name="Mahowald M."/>
            <person name="Liep D."/>
            <person name="Gordon J."/>
        </authorList>
    </citation>
    <scope>NUCLEOTIDE SEQUENCE [LARGE SCALE GENOMIC DNA]</scope>
    <source>
        <strain evidence="5">DSM 10507 / JCM 14656 / S5a33</strain>
    </source>
</reference>
<dbReference type="GO" id="GO:0008233">
    <property type="term" value="F:peptidase activity"/>
    <property type="evidence" value="ECO:0007669"/>
    <property type="project" value="InterPro"/>
</dbReference>
<dbReference type="Pfam" id="PF13539">
    <property type="entry name" value="Peptidase_M15_4"/>
    <property type="match status" value="1"/>
</dbReference>